<dbReference type="EMBL" id="JAACJM010000182">
    <property type="protein sequence ID" value="KAF5339709.1"/>
    <property type="molecule type" value="Genomic_DNA"/>
</dbReference>
<keyword evidence="3" id="KW-0472">Membrane</keyword>
<dbReference type="OrthoDB" id="3068307at2759"/>
<protein>
    <recommendedName>
        <fullName evidence="7">Transmembrane protein</fullName>
    </recommendedName>
</protein>
<feature type="region of interest" description="Disordered" evidence="2">
    <location>
        <begin position="234"/>
        <end position="255"/>
    </location>
</feature>
<organism evidence="5 6">
    <name type="scientific">Tetrapyrgos nigripes</name>
    <dbReference type="NCBI Taxonomy" id="182062"/>
    <lineage>
        <taxon>Eukaryota</taxon>
        <taxon>Fungi</taxon>
        <taxon>Dikarya</taxon>
        <taxon>Basidiomycota</taxon>
        <taxon>Agaricomycotina</taxon>
        <taxon>Agaricomycetes</taxon>
        <taxon>Agaricomycetidae</taxon>
        <taxon>Agaricales</taxon>
        <taxon>Marasmiineae</taxon>
        <taxon>Marasmiaceae</taxon>
        <taxon>Tetrapyrgos</taxon>
    </lineage>
</organism>
<feature type="chain" id="PRO_5034039084" description="Transmembrane protein" evidence="4">
    <location>
        <begin position="18"/>
        <end position="396"/>
    </location>
</feature>
<keyword evidence="6" id="KW-1185">Reference proteome</keyword>
<keyword evidence="1" id="KW-0175">Coiled coil</keyword>
<evidence type="ECO:0000256" key="2">
    <source>
        <dbReference type="SAM" id="MobiDB-lite"/>
    </source>
</evidence>
<evidence type="ECO:0008006" key="7">
    <source>
        <dbReference type="Google" id="ProtNLM"/>
    </source>
</evidence>
<comment type="caution">
    <text evidence="5">The sequence shown here is derived from an EMBL/GenBank/DDBJ whole genome shotgun (WGS) entry which is preliminary data.</text>
</comment>
<proteinExistence type="predicted"/>
<feature type="transmembrane region" description="Helical" evidence="3">
    <location>
        <begin position="203"/>
        <end position="226"/>
    </location>
</feature>
<feature type="signal peptide" evidence="4">
    <location>
        <begin position="1"/>
        <end position="17"/>
    </location>
</feature>
<gene>
    <name evidence="5" type="ORF">D9758_014889</name>
</gene>
<evidence type="ECO:0000256" key="3">
    <source>
        <dbReference type="SAM" id="Phobius"/>
    </source>
</evidence>
<keyword evidence="4" id="KW-0732">Signal</keyword>
<evidence type="ECO:0000313" key="5">
    <source>
        <dbReference type="EMBL" id="KAF5339709.1"/>
    </source>
</evidence>
<evidence type="ECO:0000256" key="1">
    <source>
        <dbReference type="SAM" id="Coils"/>
    </source>
</evidence>
<name>A0A8H5CDE6_9AGAR</name>
<feature type="compositionally biased region" description="Polar residues" evidence="2">
    <location>
        <begin position="238"/>
        <end position="255"/>
    </location>
</feature>
<feature type="coiled-coil region" evidence="1">
    <location>
        <begin position="327"/>
        <end position="375"/>
    </location>
</feature>
<accession>A0A8H5CDE6</accession>
<keyword evidence="3" id="KW-1133">Transmembrane helix</keyword>
<sequence>MPLCLLVLLLTFVPLFGSCLTDLHNVTIDDASNATGIASLSFTPVDAWSAETNNFNGNEKNVTWHESHYDPESSPLVPTVTLFFNGTTAVYVYCIIVPGCVSRALCMQDWTGVETVITSVSSSMSFHLDGAFVGQESPIASDSSEKLIVFANTNLSMGPHSLIIQNGDPSGLASSLFLDSVIVTIPSETSENLGSDFFANKGAVIGIFTTVTIVFVVATVFILWFVQRRKAQRRHSQNRQTQSPSQMEATADSGVTGTLRPFDLKYDRRVFLGPEEIRPYDLKYEEPELPATNLVAPLAHDSGLLNAPGSPSLTRENSTHSTPTIRQVRLQQEANDLRQRVRGLQQAVNISIVEMQGMQDTVMRILGRVQELEDQMNSDWARGLTDELPPVYATTE</sequence>
<evidence type="ECO:0000313" key="6">
    <source>
        <dbReference type="Proteomes" id="UP000559256"/>
    </source>
</evidence>
<reference evidence="5 6" key="1">
    <citation type="journal article" date="2020" name="ISME J.">
        <title>Uncovering the hidden diversity of litter-decomposition mechanisms in mushroom-forming fungi.</title>
        <authorList>
            <person name="Floudas D."/>
            <person name="Bentzer J."/>
            <person name="Ahren D."/>
            <person name="Johansson T."/>
            <person name="Persson P."/>
            <person name="Tunlid A."/>
        </authorList>
    </citation>
    <scope>NUCLEOTIDE SEQUENCE [LARGE SCALE GENOMIC DNA]</scope>
    <source>
        <strain evidence="5 6">CBS 291.85</strain>
    </source>
</reference>
<dbReference type="Proteomes" id="UP000559256">
    <property type="component" value="Unassembled WGS sequence"/>
</dbReference>
<keyword evidence="3" id="KW-0812">Transmembrane</keyword>
<evidence type="ECO:0000256" key="4">
    <source>
        <dbReference type="SAM" id="SignalP"/>
    </source>
</evidence>
<dbReference type="AlphaFoldDB" id="A0A8H5CDE6"/>